<dbReference type="SUPFAM" id="SSF55331">
    <property type="entry name" value="Tautomerase/MIF"/>
    <property type="match status" value="1"/>
</dbReference>
<evidence type="ECO:0000256" key="8">
    <source>
        <dbReference type="ARBA" id="ARBA00038932"/>
    </source>
</evidence>
<comment type="subcellular location">
    <subcellularLocation>
        <location evidence="1">Secreted</location>
    </subcellularLocation>
</comment>
<evidence type="ECO:0000256" key="1">
    <source>
        <dbReference type="ARBA" id="ARBA00004613"/>
    </source>
</evidence>
<proteinExistence type="inferred from homology"/>
<organism evidence="14 15">
    <name type="scientific">Lasiosphaeria miniovina</name>
    <dbReference type="NCBI Taxonomy" id="1954250"/>
    <lineage>
        <taxon>Eukaryota</taxon>
        <taxon>Fungi</taxon>
        <taxon>Dikarya</taxon>
        <taxon>Ascomycota</taxon>
        <taxon>Pezizomycotina</taxon>
        <taxon>Sordariomycetes</taxon>
        <taxon>Sordariomycetidae</taxon>
        <taxon>Sordariales</taxon>
        <taxon>Lasiosphaeriaceae</taxon>
        <taxon>Lasiosphaeria</taxon>
    </lineage>
</organism>
<gene>
    <name evidence="14" type="ORF">B0T26DRAFT_641670</name>
</gene>
<evidence type="ECO:0000256" key="5">
    <source>
        <dbReference type="ARBA" id="ARBA00023235"/>
    </source>
</evidence>
<dbReference type="GeneID" id="85320633"/>
<feature type="region of interest" description="Disordered" evidence="13">
    <location>
        <begin position="185"/>
        <end position="209"/>
    </location>
</feature>
<comment type="catalytic activity">
    <reaction evidence="7">
        <text>L-dopachrome = 5,6-dihydroxyindole-2-carboxylate</text>
        <dbReference type="Rhea" id="RHEA:13041"/>
        <dbReference type="ChEBI" id="CHEBI:16875"/>
        <dbReference type="ChEBI" id="CHEBI:57509"/>
        <dbReference type="EC" id="5.3.3.12"/>
    </reaction>
</comment>
<dbReference type="GO" id="GO:0050178">
    <property type="term" value="F:phenylpyruvate tautomerase activity"/>
    <property type="evidence" value="ECO:0007669"/>
    <property type="project" value="UniProtKB-EC"/>
</dbReference>
<evidence type="ECO:0000256" key="4">
    <source>
        <dbReference type="ARBA" id="ARBA00022525"/>
    </source>
</evidence>
<evidence type="ECO:0000256" key="3">
    <source>
        <dbReference type="ARBA" id="ARBA00022514"/>
    </source>
</evidence>
<evidence type="ECO:0000256" key="12">
    <source>
        <dbReference type="ARBA" id="ARBA00042730"/>
    </source>
</evidence>
<dbReference type="InterPro" id="IPR001398">
    <property type="entry name" value="Macrophage_inhib_fac"/>
</dbReference>
<dbReference type="AlphaFoldDB" id="A0AA40AVR8"/>
<dbReference type="EC" id="5.3.3.12" evidence="8"/>
<evidence type="ECO:0000313" key="15">
    <source>
        <dbReference type="Proteomes" id="UP001172101"/>
    </source>
</evidence>
<comment type="catalytic activity">
    <reaction evidence="6">
        <text>3-phenylpyruvate = enol-phenylpyruvate</text>
        <dbReference type="Rhea" id="RHEA:17097"/>
        <dbReference type="ChEBI" id="CHEBI:16815"/>
        <dbReference type="ChEBI" id="CHEBI:18005"/>
        <dbReference type="EC" id="5.3.2.1"/>
    </reaction>
</comment>
<sequence>MHDIDRPLPGDVGPRATKRPSKPGLVKKRSNFSFFEDAFSSNGGRNPARERVQGDAIVMVEVKTNIIITDEFTFITELSYHISTRYQRPVSSIVVTLQHSACMLFGGSFDPAYVMSVFALPSQLLPTTNKRNAALIQKHMEEATGVKSERGFLRFVPTKEQDVACNGKTLAGEIEELSRTYSIPEAAAEEEDEDAGTVSKRPKARKKLSVKSLASLRPLSAIDLPTPELTPPASADEALPPVPASPPILAAMERPASAQQKTAKRRKSFVATIFHRSTAKPEHRSALPAIPAE</sequence>
<dbReference type="PANTHER" id="PTHR11954:SF6">
    <property type="entry name" value="MACROPHAGE MIGRATION INHIBITORY FACTOR"/>
    <property type="match status" value="1"/>
</dbReference>
<dbReference type="Gene3D" id="3.30.429.10">
    <property type="entry name" value="Macrophage Migration Inhibitory Factor"/>
    <property type="match status" value="1"/>
</dbReference>
<comment type="similarity">
    <text evidence="2">Belongs to the MIF family.</text>
</comment>
<dbReference type="PANTHER" id="PTHR11954">
    <property type="entry name" value="D-DOPACHROME DECARBOXYLASE"/>
    <property type="match status" value="1"/>
</dbReference>
<keyword evidence="3" id="KW-0202">Cytokine</keyword>
<dbReference type="InterPro" id="IPR014347">
    <property type="entry name" value="Tautomerase/MIF_sf"/>
</dbReference>
<evidence type="ECO:0000256" key="13">
    <source>
        <dbReference type="SAM" id="MobiDB-lite"/>
    </source>
</evidence>
<dbReference type="EMBL" id="JAUIRO010000003">
    <property type="protein sequence ID" value="KAK0722859.1"/>
    <property type="molecule type" value="Genomic_DNA"/>
</dbReference>
<name>A0AA40AVR8_9PEZI</name>
<dbReference type="Proteomes" id="UP001172101">
    <property type="component" value="Unassembled WGS sequence"/>
</dbReference>
<evidence type="ECO:0000256" key="2">
    <source>
        <dbReference type="ARBA" id="ARBA00005851"/>
    </source>
</evidence>
<accession>A0AA40AVR8</accession>
<reference evidence="14" key="1">
    <citation type="submission" date="2023-06" db="EMBL/GenBank/DDBJ databases">
        <title>Genome-scale phylogeny and comparative genomics of the fungal order Sordariales.</title>
        <authorList>
            <consortium name="Lawrence Berkeley National Laboratory"/>
            <person name="Hensen N."/>
            <person name="Bonometti L."/>
            <person name="Westerberg I."/>
            <person name="Brannstrom I.O."/>
            <person name="Guillou S."/>
            <person name="Cros-Aarteil S."/>
            <person name="Calhoun S."/>
            <person name="Haridas S."/>
            <person name="Kuo A."/>
            <person name="Mondo S."/>
            <person name="Pangilinan J."/>
            <person name="Riley R."/>
            <person name="LaButti K."/>
            <person name="Andreopoulos B."/>
            <person name="Lipzen A."/>
            <person name="Chen C."/>
            <person name="Yanf M."/>
            <person name="Daum C."/>
            <person name="Ng V."/>
            <person name="Clum A."/>
            <person name="Steindorff A."/>
            <person name="Ohm R."/>
            <person name="Martin F."/>
            <person name="Silar P."/>
            <person name="Natvig D."/>
            <person name="Lalanne C."/>
            <person name="Gautier V."/>
            <person name="Ament-velasquez S.L."/>
            <person name="Kruys A."/>
            <person name="Hutchinson M.I."/>
            <person name="Powell A.J."/>
            <person name="Barry K."/>
            <person name="Miller A.N."/>
            <person name="Grigoriev I.V."/>
            <person name="Debuchy R."/>
            <person name="Gladieux P."/>
            <person name="Thoren M.H."/>
            <person name="Johannesson H."/>
        </authorList>
    </citation>
    <scope>NUCLEOTIDE SEQUENCE</scope>
    <source>
        <strain evidence="14">SMH2392-1A</strain>
    </source>
</reference>
<keyword evidence="15" id="KW-1185">Reference proteome</keyword>
<feature type="region of interest" description="Disordered" evidence="13">
    <location>
        <begin position="1"/>
        <end position="23"/>
    </location>
</feature>
<keyword evidence="5" id="KW-0413">Isomerase</keyword>
<evidence type="ECO:0000313" key="14">
    <source>
        <dbReference type="EMBL" id="KAK0722859.1"/>
    </source>
</evidence>
<feature type="region of interest" description="Disordered" evidence="13">
    <location>
        <begin position="222"/>
        <end position="293"/>
    </location>
</feature>
<evidence type="ECO:0000256" key="9">
    <source>
        <dbReference type="ARBA" id="ARBA00039086"/>
    </source>
</evidence>
<dbReference type="GO" id="GO:0005576">
    <property type="term" value="C:extracellular region"/>
    <property type="evidence" value="ECO:0007669"/>
    <property type="project" value="UniProtKB-SubCell"/>
</dbReference>
<evidence type="ECO:0000256" key="7">
    <source>
        <dbReference type="ARBA" id="ARBA00036823"/>
    </source>
</evidence>
<feature type="compositionally biased region" description="Basic residues" evidence="13">
    <location>
        <begin position="200"/>
        <end position="209"/>
    </location>
</feature>
<dbReference type="RefSeq" id="XP_060298783.1">
    <property type="nucleotide sequence ID" value="XM_060437363.1"/>
</dbReference>
<evidence type="ECO:0000256" key="11">
    <source>
        <dbReference type="ARBA" id="ARBA00041912"/>
    </source>
</evidence>
<dbReference type="Pfam" id="PF01187">
    <property type="entry name" value="MIF"/>
    <property type="match status" value="1"/>
</dbReference>
<dbReference type="EC" id="5.3.2.1" evidence="9"/>
<evidence type="ECO:0000256" key="6">
    <source>
        <dbReference type="ARBA" id="ARBA00036735"/>
    </source>
</evidence>
<protein>
    <recommendedName>
        <fullName evidence="12">L-dopachrome isomerase</fullName>
        <ecNumber evidence="9">5.3.2.1</ecNumber>
        <ecNumber evidence="8">5.3.3.12</ecNumber>
    </recommendedName>
    <alternativeName>
        <fullName evidence="10">L-dopachrome tautomerase</fullName>
    </alternativeName>
    <alternativeName>
        <fullName evidence="11">Phenylpyruvate tautomerase</fullName>
    </alternativeName>
</protein>
<evidence type="ECO:0000256" key="10">
    <source>
        <dbReference type="ARBA" id="ARBA00041631"/>
    </source>
</evidence>
<keyword evidence="4" id="KW-0964">Secreted</keyword>
<dbReference type="GO" id="GO:0004167">
    <property type="term" value="F:dopachrome isomerase activity"/>
    <property type="evidence" value="ECO:0007669"/>
    <property type="project" value="UniProtKB-EC"/>
</dbReference>
<comment type="caution">
    <text evidence="14">The sequence shown here is derived from an EMBL/GenBank/DDBJ whole genome shotgun (WGS) entry which is preliminary data.</text>
</comment>